<protein>
    <submittedName>
        <fullName evidence="1">Uncharacterized protein</fullName>
    </submittedName>
</protein>
<organism evidence="1 2">
    <name type="scientific">Elizabethkingia anophelis</name>
    <dbReference type="NCBI Taxonomy" id="1117645"/>
    <lineage>
        <taxon>Bacteria</taxon>
        <taxon>Pseudomonadati</taxon>
        <taxon>Bacteroidota</taxon>
        <taxon>Flavobacteriia</taxon>
        <taxon>Flavobacteriales</taxon>
        <taxon>Weeksellaceae</taxon>
        <taxon>Elizabethkingia</taxon>
    </lineage>
</organism>
<sequence length="592" mass="69836">MLPLIIKKLPKKLRIPKKIYESLSQQRNYNGFWFISWLGRSYYKGDKIYREFYVTLCGNTHYYFENTKTFCLEFPEEFSLRYKQGNYYLYDGEFYGSAYDSLKTSVIKNVSLNRIKNTVILNINELFIKEQSYYPLYTSDNFDTPFINPYKDVPCYQIEIDGKKYIIPLNVVQSYFYAISSLGIYYLIHGILREGLILNTKTDNTDIVPYRSSIINSKEANYFSKFYFLKDPDSYSLYKIHEAFQKNLINNQKKGLPLKSYLIYEFPFDKKAEIKLDLYFQPVNSKKNINIVYAIGNVHLASYPSLFRTNNFILDDLDTPLNEDIINYDENPGNIKITNIKNPNADIITGSEETNNIFIENIPFESNLPWFAESPEIKNTIPSKIRENHGFQQQYINHINHYDDTIAQHNSLSDTGIANYNIDGTINTDYLNIILETFKLIDENPLFESSYIFLKRYKNTLFSYDPCNTSENGTLLLFTISYNSHHYCVIVRENMLQRIGIIKRSENGNFDPENDHNLRNGLTYIFRRYKKYNWSKLKVIQDINITKWFKFKVVHALNKDTKSISKNDKVNSLYRRITRFIIDSTENEAKSQ</sequence>
<dbReference type="EMBL" id="UFYD01000001">
    <property type="protein sequence ID" value="STD05092.1"/>
    <property type="molecule type" value="Genomic_DNA"/>
</dbReference>
<dbReference type="Proteomes" id="UP000254876">
    <property type="component" value="Unassembled WGS sequence"/>
</dbReference>
<evidence type="ECO:0000313" key="2">
    <source>
        <dbReference type="Proteomes" id="UP000254876"/>
    </source>
</evidence>
<proteinExistence type="predicted"/>
<gene>
    <name evidence="1" type="ORF">NCTC10588_02209</name>
</gene>
<evidence type="ECO:0000313" key="1">
    <source>
        <dbReference type="EMBL" id="STD05092.1"/>
    </source>
</evidence>
<dbReference type="RefSeq" id="WP_115172538.1">
    <property type="nucleotide sequence ID" value="NZ_JACLEQ010000012.1"/>
</dbReference>
<dbReference type="AlphaFoldDB" id="A0A7Z7LWC8"/>
<reference evidence="1 2" key="1">
    <citation type="submission" date="2018-06" db="EMBL/GenBank/DDBJ databases">
        <authorList>
            <consortium name="Pathogen Informatics"/>
            <person name="Doyle S."/>
        </authorList>
    </citation>
    <scope>NUCLEOTIDE SEQUENCE [LARGE SCALE GENOMIC DNA]</scope>
    <source>
        <strain evidence="1 2">NCTC10588</strain>
    </source>
</reference>
<comment type="caution">
    <text evidence="1">The sequence shown here is derived from an EMBL/GenBank/DDBJ whole genome shotgun (WGS) entry which is preliminary data.</text>
</comment>
<accession>A0A7Z7LWC8</accession>
<name>A0A7Z7LWC8_9FLAO</name>